<name>A0A5N6QAG3_9ROSI</name>
<gene>
    <name evidence="3" type="ORF">FH972_000051</name>
</gene>
<dbReference type="AlphaFoldDB" id="A0A5N6QAG3"/>
<keyword evidence="2" id="KW-0812">Transmembrane</keyword>
<accession>A0A5N6QAG3</accession>
<dbReference type="Proteomes" id="UP000327013">
    <property type="component" value="Chromosome 1"/>
</dbReference>
<sequence>MEKNEDQKLQTADKMDEYQFLKRTLQLVLSVSLFSLFLCYSSGCFYCFPHSFSIFFSTSLFSLFTHTLERKYMFLICNGILAVLTKSSVSCSSSTSEQTDLGGEYPDSDVSAMKASVVDEEVHVRSSGSAENAPFVAKREQEHEEDEEEELAEAFIAEDEGKEEVEEEESGVVVGPEDDEEAPPAAANDELNKKFEEFIRKMKEEIRIEAQRQPIAV</sequence>
<keyword evidence="4" id="KW-1185">Reference proteome</keyword>
<dbReference type="PANTHER" id="PTHR34947:SF4">
    <property type="entry name" value="TRANSMEMBRANE PROTEIN"/>
    <property type="match status" value="1"/>
</dbReference>
<organism evidence="3 4">
    <name type="scientific">Carpinus fangiana</name>
    <dbReference type="NCBI Taxonomy" id="176857"/>
    <lineage>
        <taxon>Eukaryota</taxon>
        <taxon>Viridiplantae</taxon>
        <taxon>Streptophyta</taxon>
        <taxon>Embryophyta</taxon>
        <taxon>Tracheophyta</taxon>
        <taxon>Spermatophyta</taxon>
        <taxon>Magnoliopsida</taxon>
        <taxon>eudicotyledons</taxon>
        <taxon>Gunneridae</taxon>
        <taxon>Pentapetalae</taxon>
        <taxon>rosids</taxon>
        <taxon>fabids</taxon>
        <taxon>Fagales</taxon>
        <taxon>Betulaceae</taxon>
        <taxon>Carpinus</taxon>
    </lineage>
</organism>
<keyword evidence="2" id="KW-1133">Transmembrane helix</keyword>
<dbReference type="EMBL" id="CM017321">
    <property type="protein sequence ID" value="KAE7995230.1"/>
    <property type="molecule type" value="Genomic_DNA"/>
</dbReference>
<evidence type="ECO:0000256" key="2">
    <source>
        <dbReference type="SAM" id="Phobius"/>
    </source>
</evidence>
<feature type="region of interest" description="Disordered" evidence="1">
    <location>
        <begin position="127"/>
        <end position="191"/>
    </location>
</feature>
<evidence type="ECO:0000313" key="4">
    <source>
        <dbReference type="Proteomes" id="UP000327013"/>
    </source>
</evidence>
<dbReference type="PANTHER" id="PTHR34947">
    <property type="entry name" value="TRANSMEMBRANE PROTEIN"/>
    <property type="match status" value="1"/>
</dbReference>
<evidence type="ECO:0000313" key="3">
    <source>
        <dbReference type="EMBL" id="KAE7995230.1"/>
    </source>
</evidence>
<protein>
    <recommendedName>
        <fullName evidence="5">DUF4408 domain-containing protein</fullName>
    </recommendedName>
</protein>
<dbReference type="OrthoDB" id="1303733at2759"/>
<evidence type="ECO:0008006" key="5">
    <source>
        <dbReference type="Google" id="ProtNLM"/>
    </source>
</evidence>
<evidence type="ECO:0000256" key="1">
    <source>
        <dbReference type="SAM" id="MobiDB-lite"/>
    </source>
</evidence>
<feature type="compositionally biased region" description="Acidic residues" evidence="1">
    <location>
        <begin position="143"/>
        <end position="182"/>
    </location>
</feature>
<keyword evidence="2" id="KW-0472">Membrane</keyword>
<feature type="transmembrane region" description="Helical" evidence="2">
    <location>
        <begin position="24"/>
        <end position="43"/>
    </location>
</feature>
<proteinExistence type="predicted"/>
<reference evidence="3 4" key="1">
    <citation type="submission" date="2019-06" db="EMBL/GenBank/DDBJ databases">
        <title>A chromosomal-level reference genome of Carpinus fangiana (Coryloideae, Betulaceae).</title>
        <authorList>
            <person name="Yang X."/>
            <person name="Wang Z."/>
            <person name="Zhang L."/>
            <person name="Hao G."/>
            <person name="Liu J."/>
            <person name="Yang Y."/>
        </authorList>
    </citation>
    <scope>NUCLEOTIDE SEQUENCE [LARGE SCALE GENOMIC DNA]</scope>
    <source>
        <strain evidence="3">Cfa_2016G</strain>
        <tissue evidence="3">Leaf</tissue>
    </source>
</reference>